<dbReference type="Proteomes" id="UP000184526">
    <property type="component" value="Unassembled WGS sequence"/>
</dbReference>
<sequence length="233" mass="27006">MRRKAVKKVFTIFLISIILIFNKFDVTYSQESFVIYDDESSKIVTLVGDDLFLNFKEVYPGEVRTQEIKIHNKNKETIGLYLRAESADKDKFESKKEQVISEELIDLLTIKLTLKLENDEEKLIYSGRLSGDTEGKEKNFGTMINPILLGEFKKNSKARILAEIYVPESLGNKYQNVTSKIKWIFSCDVKENLYSNKNYNVVTNDSMNIIIPFIFCMLSVIAIILLFIRKIKK</sequence>
<gene>
    <name evidence="2" type="ORF">SAMN02745196_02239</name>
</gene>
<reference evidence="2 3" key="1">
    <citation type="submission" date="2016-11" db="EMBL/GenBank/DDBJ databases">
        <authorList>
            <person name="Jaros S."/>
            <person name="Januszkiewicz K."/>
            <person name="Wedrychowicz H."/>
        </authorList>
    </citation>
    <scope>NUCLEOTIDE SEQUENCE [LARGE SCALE GENOMIC DNA]</scope>
    <source>
        <strain evidence="2 3">DSM 3089</strain>
    </source>
</reference>
<name>A0A1M5XGW0_9CLOT</name>
<feature type="transmembrane region" description="Helical" evidence="1">
    <location>
        <begin position="209"/>
        <end position="228"/>
    </location>
</feature>
<keyword evidence="3" id="KW-1185">Reference proteome</keyword>
<keyword evidence="1" id="KW-0472">Membrane</keyword>
<dbReference type="EMBL" id="FQXP01000008">
    <property type="protein sequence ID" value="SHH99016.1"/>
    <property type="molecule type" value="Genomic_DNA"/>
</dbReference>
<evidence type="ECO:0000313" key="3">
    <source>
        <dbReference type="Proteomes" id="UP000184526"/>
    </source>
</evidence>
<keyword evidence="1" id="KW-1133">Transmembrane helix</keyword>
<dbReference type="STRING" id="1121306.SAMN02745196_02239"/>
<evidence type="ECO:0000256" key="1">
    <source>
        <dbReference type="SAM" id="Phobius"/>
    </source>
</evidence>
<accession>A0A1M5XGW0</accession>
<protein>
    <recommendedName>
        <fullName evidence="4">LPXTG-motif cell wall anchor domain-containing protein</fullName>
    </recommendedName>
</protein>
<evidence type="ECO:0000313" key="2">
    <source>
        <dbReference type="EMBL" id="SHH99016.1"/>
    </source>
</evidence>
<proteinExistence type="predicted"/>
<organism evidence="2 3">
    <name type="scientific">Clostridium collagenovorans DSM 3089</name>
    <dbReference type="NCBI Taxonomy" id="1121306"/>
    <lineage>
        <taxon>Bacteria</taxon>
        <taxon>Bacillati</taxon>
        <taxon>Bacillota</taxon>
        <taxon>Clostridia</taxon>
        <taxon>Eubacteriales</taxon>
        <taxon>Clostridiaceae</taxon>
        <taxon>Clostridium</taxon>
    </lineage>
</organism>
<keyword evidence="1" id="KW-0812">Transmembrane</keyword>
<dbReference type="AlphaFoldDB" id="A0A1M5XGW0"/>
<evidence type="ECO:0008006" key="4">
    <source>
        <dbReference type="Google" id="ProtNLM"/>
    </source>
</evidence>